<keyword evidence="3" id="KW-1185">Reference proteome</keyword>
<dbReference type="Gene3D" id="1.10.150.130">
    <property type="match status" value="1"/>
</dbReference>
<dbReference type="InterPro" id="IPR010998">
    <property type="entry name" value="Integrase_recombinase_N"/>
</dbReference>
<accession>A0A9P5WYA0</accession>
<dbReference type="EMBL" id="MU152803">
    <property type="protein sequence ID" value="KAF9440159.1"/>
    <property type="molecule type" value="Genomic_DNA"/>
</dbReference>
<reference evidence="2" key="1">
    <citation type="submission" date="2020-11" db="EMBL/GenBank/DDBJ databases">
        <authorList>
            <consortium name="DOE Joint Genome Institute"/>
            <person name="Ahrendt S."/>
            <person name="Riley R."/>
            <person name="Andreopoulos W."/>
            <person name="Labutti K."/>
            <person name="Pangilinan J."/>
            <person name="Ruiz-Duenas F.J."/>
            <person name="Barrasa J.M."/>
            <person name="Sanchez-Garcia M."/>
            <person name="Camarero S."/>
            <person name="Miyauchi S."/>
            <person name="Serrano A."/>
            <person name="Linde D."/>
            <person name="Babiker R."/>
            <person name="Drula E."/>
            <person name="Ayuso-Fernandez I."/>
            <person name="Pacheco R."/>
            <person name="Padilla G."/>
            <person name="Ferreira P."/>
            <person name="Barriuso J."/>
            <person name="Kellner H."/>
            <person name="Castanera R."/>
            <person name="Alfaro M."/>
            <person name="Ramirez L."/>
            <person name="Pisabarro A.G."/>
            <person name="Kuo A."/>
            <person name="Tritt A."/>
            <person name="Lipzen A."/>
            <person name="He G."/>
            <person name="Yan M."/>
            <person name="Ng V."/>
            <person name="Cullen D."/>
            <person name="Martin F."/>
            <person name="Rosso M.-N."/>
            <person name="Henrissat B."/>
            <person name="Hibbett D."/>
            <person name="Martinez A.T."/>
            <person name="Grigoriev I.V."/>
        </authorList>
    </citation>
    <scope>NUCLEOTIDE SEQUENCE</scope>
    <source>
        <strain evidence="2">MF-IS2</strain>
    </source>
</reference>
<proteinExistence type="predicted"/>
<comment type="caution">
    <text evidence="2">The sequence shown here is derived from an EMBL/GenBank/DDBJ whole genome shotgun (WGS) entry which is preliminary data.</text>
</comment>
<evidence type="ECO:0000256" key="1">
    <source>
        <dbReference type="ARBA" id="ARBA00023125"/>
    </source>
</evidence>
<sequence>MPIPTHTSPLNETKLTEIPSNWYKMHANVSKNVAFFLWHSITSSTHKTYSTGQKSYIEFITLHPNYLNEPGRYPPAPECAILKWVAFLSFSQLQPKTIKAYLSVVWSLHVNKGLSFTATESPTVQWVIREIKHFFGEKQRNPKAPIMLALLQCICHPQAT</sequence>
<evidence type="ECO:0000313" key="3">
    <source>
        <dbReference type="Proteomes" id="UP000807342"/>
    </source>
</evidence>
<protein>
    <recommendedName>
        <fullName evidence="4">Integrase</fullName>
    </recommendedName>
</protein>
<keyword evidence="1" id="KW-0238">DNA-binding</keyword>
<dbReference type="GO" id="GO:0003677">
    <property type="term" value="F:DNA binding"/>
    <property type="evidence" value="ECO:0007669"/>
    <property type="project" value="UniProtKB-KW"/>
</dbReference>
<organism evidence="2 3">
    <name type="scientific">Macrolepiota fuliginosa MF-IS2</name>
    <dbReference type="NCBI Taxonomy" id="1400762"/>
    <lineage>
        <taxon>Eukaryota</taxon>
        <taxon>Fungi</taxon>
        <taxon>Dikarya</taxon>
        <taxon>Basidiomycota</taxon>
        <taxon>Agaricomycotina</taxon>
        <taxon>Agaricomycetes</taxon>
        <taxon>Agaricomycetidae</taxon>
        <taxon>Agaricales</taxon>
        <taxon>Agaricineae</taxon>
        <taxon>Agaricaceae</taxon>
        <taxon>Macrolepiota</taxon>
    </lineage>
</organism>
<name>A0A9P5WYA0_9AGAR</name>
<dbReference type="OrthoDB" id="3067625at2759"/>
<dbReference type="Proteomes" id="UP000807342">
    <property type="component" value="Unassembled WGS sequence"/>
</dbReference>
<gene>
    <name evidence="2" type="ORF">P691DRAFT_768191</name>
</gene>
<evidence type="ECO:0000313" key="2">
    <source>
        <dbReference type="EMBL" id="KAF9440159.1"/>
    </source>
</evidence>
<evidence type="ECO:0008006" key="4">
    <source>
        <dbReference type="Google" id="ProtNLM"/>
    </source>
</evidence>
<dbReference type="AlphaFoldDB" id="A0A9P5WYA0"/>